<accession>A0A4C1ZX80</accession>
<protein>
    <submittedName>
        <fullName evidence="2">Uncharacterized protein</fullName>
    </submittedName>
</protein>
<organism evidence="2 3">
    <name type="scientific">Eumeta variegata</name>
    <name type="common">Bagworm moth</name>
    <name type="synonym">Eumeta japonica</name>
    <dbReference type="NCBI Taxonomy" id="151549"/>
    <lineage>
        <taxon>Eukaryota</taxon>
        <taxon>Metazoa</taxon>
        <taxon>Ecdysozoa</taxon>
        <taxon>Arthropoda</taxon>
        <taxon>Hexapoda</taxon>
        <taxon>Insecta</taxon>
        <taxon>Pterygota</taxon>
        <taxon>Neoptera</taxon>
        <taxon>Endopterygota</taxon>
        <taxon>Lepidoptera</taxon>
        <taxon>Glossata</taxon>
        <taxon>Ditrysia</taxon>
        <taxon>Tineoidea</taxon>
        <taxon>Psychidae</taxon>
        <taxon>Oiketicinae</taxon>
        <taxon>Eumeta</taxon>
    </lineage>
</organism>
<sequence length="73" mass="7544">MNAQRKIHACAVTISTGLKPQGVHFEPVDEVAQEHTPAPETSRTRCDFPESPAGGAAGCSANFNCGPPAPADV</sequence>
<dbReference type="AlphaFoldDB" id="A0A4C1ZX80"/>
<keyword evidence="3" id="KW-1185">Reference proteome</keyword>
<proteinExistence type="predicted"/>
<gene>
    <name evidence="2" type="ORF">EVAR_63807_1</name>
</gene>
<reference evidence="2 3" key="1">
    <citation type="journal article" date="2019" name="Commun. Biol.">
        <title>The bagworm genome reveals a unique fibroin gene that provides high tensile strength.</title>
        <authorList>
            <person name="Kono N."/>
            <person name="Nakamura H."/>
            <person name="Ohtoshi R."/>
            <person name="Tomita M."/>
            <person name="Numata K."/>
            <person name="Arakawa K."/>
        </authorList>
    </citation>
    <scope>NUCLEOTIDE SEQUENCE [LARGE SCALE GENOMIC DNA]</scope>
</reference>
<evidence type="ECO:0000256" key="1">
    <source>
        <dbReference type="SAM" id="MobiDB-lite"/>
    </source>
</evidence>
<dbReference type="Proteomes" id="UP000299102">
    <property type="component" value="Unassembled WGS sequence"/>
</dbReference>
<name>A0A4C1ZX80_EUMVA</name>
<evidence type="ECO:0000313" key="3">
    <source>
        <dbReference type="Proteomes" id="UP000299102"/>
    </source>
</evidence>
<feature type="region of interest" description="Disordered" evidence="1">
    <location>
        <begin position="30"/>
        <end position="49"/>
    </location>
</feature>
<dbReference type="EMBL" id="BGZK01002376">
    <property type="protein sequence ID" value="GBP93431.1"/>
    <property type="molecule type" value="Genomic_DNA"/>
</dbReference>
<comment type="caution">
    <text evidence="2">The sequence shown here is derived from an EMBL/GenBank/DDBJ whole genome shotgun (WGS) entry which is preliminary data.</text>
</comment>
<evidence type="ECO:0000313" key="2">
    <source>
        <dbReference type="EMBL" id="GBP93431.1"/>
    </source>
</evidence>